<dbReference type="EMBL" id="JAWCTQ010000016">
    <property type="protein sequence ID" value="MDT9683427.1"/>
    <property type="molecule type" value="Genomic_DNA"/>
</dbReference>
<protein>
    <submittedName>
        <fullName evidence="1">Uncharacterized protein</fullName>
    </submittedName>
</protein>
<name>A0ABU3QKY2_9ACTN</name>
<gene>
    <name evidence="1" type="ORF">RND61_15365</name>
</gene>
<evidence type="ECO:0000313" key="1">
    <source>
        <dbReference type="EMBL" id="MDT9683427.1"/>
    </source>
</evidence>
<evidence type="ECO:0000313" key="2">
    <source>
        <dbReference type="Proteomes" id="UP001250181"/>
    </source>
</evidence>
<dbReference type="Proteomes" id="UP001250181">
    <property type="component" value="Unassembled WGS sequence"/>
</dbReference>
<proteinExistence type="predicted"/>
<keyword evidence="2" id="KW-1185">Reference proteome</keyword>
<accession>A0ABU3QKY2</accession>
<comment type="caution">
    <text evidence="1">The sequence shown here is derived from an EMBL/GenBank/DDBJ whole genome shotgun (WGS) entry which is preliminary data.</text>
</comment>
<dbReference type="RefSeq" id="WP_315878501.1">
    <property type="nucleotide sequence ID" value="NZ_JAWCTQ010000016.1"/>
</dbReference>
<organism evidence="1 2">
    <name type="scientific">Streptomyces tamarix</name>
    <dbReference type="NCBI Taxonomy" id="3078565"/>
    <lineage>
        <taxon>Bacteria</taxon>
        <taxon>Bacillati</taxon>
        <taxon>Actinomycetota</taxon>
        <taxon>Actinomycetes</taxon>
        <taxon>Kitasatosporales</taxon>
        <taxon>Streptomycetaceae</taxon>
        <taxon>Streptomyces</taxon>
    </lineage>
</organism>
<reference evidence="1 2" key="1">
    <citation type="submission" date="2023-09" db="EMBL/GenBank/DDBJ databases">
        <title>Streptomyces sp. nov.: A antagonism against Alternaria gaisen Producing Streptochlin, Isolated from Tamarix root soil.</title>
        <authorList>
            <person name="Chen Y."/>
        </authorList>
    </citation>
    <scope>NUCLEOTIDE SEQUENCE [LARGE SCALE GENOMIC DNA]</scope>
    <source>
        <strain evidence="1 2">TRM76323</strain>
    </source>
</reference>
<sequence>MATKKYNETEVQDLFKNNKVAGIRYTFDNGDSILPIMPTNEFFIVPIVGHQSQFLAKLSIVPVSQLQTSIRDLVISMLDKVHAGEELPDMSVRNLLNKPVLKEKTLQPVVIEFNEPSYEYTDKLVQGIRMKKLKVSSSSIGDLEDITHSLEIIFVEDSKLLNGFGAFSNTELRTKALKDILPLLLSYNLGLFPYQVIMETPKATFDFLPEDRLYSNISVLEDDLIIKSEIGLYKFSLKNMVGILKPIDDTPRGYSMVITDKSERNKLIINFN</sequence>